<protein>
    <recommendedName>
        <fullName evidence="5">Zn(2)-C6 fungal-type domain-containing protein</fullName>
    </recommendedName>
</protein>
<keyword evidence="3" id="KW-0539">Nucleus</keyword>
<dbReference type="Gene3D" id="4.10.240.10">
    <property type="entry name" value="Zn(2)-C6 fungal-type DNA-binding domain"/>
    <property type="match status" value="1"/>
</dbReference>
<dbReference type="CDD" id="cd12148">
    <property type="entry name" value="fungal_TF_MHR"/>
    <property type="match status" value="1"/>
</dbReference>
<reference evidence="6 7" key="1">
    <citation type="submission" date="2024-01" db="EMBL/GenBank/DDBJ databases">
        <authorList>
            <person name="Allen C."/>
            <person name="Tagirdzhanova G."/>
        </authorList>
    </citation>
    <scope>NUCLEOTIDE SEQUENCE [LARGE SCALE GENOMIC DNA]</scope>
</reference>
<evidence type="ECO:0000313" key="6">
    <source>
        <dbReference type="EMBL" id="CAK7218189.1"/>
    </source>
</evidence>
<dbReference type="Pfam" id="PF04082">
    <property type="entry name" value="Fungal_trans"/>
    <property type="match status" value="1"/>
</dbReference>
<dbReference type="PROSITE" id="PS50048">
    <property type="entry name" value="ZN2_CY6_FUNGAL_2"/>
    <property type="match status" value="1"/>
</dbReference>
<comment type="caution">
    <text evidence="6">The sequence shown here is derived from an EMBL/GenBank/DDBJ whole genome shotgun (WGS) entry which is preliminary data.</text>
</comment>
<dbReference type="CDD" id="cd00067">
    <property type="entry name" value="GAL4"/>
    <property type="match status" value="1"/>
</dbReference>
<evidence type="ECO:0000256" key="1">
    <source>
        <dbReference type="ARBA" id="ARBA00004123"/>
    </source>
</evidence>
<dbReference type="InterPro" id="IPR001138">
    <property type="entry name" value="Zn2Cys6_DnaBD"/>
</dbReference>
<dbReference type="SUPFAM" id="SSF57701">
    <property type="entry name" value="Zn2/Cys6 DNA-binding domain"/>
    <property type="match status" value="1"/>
</dbReference>
<keyword evidence="7" id="KW-1185">Reference proteome</keyword>
<evidence type="ECO:0000256" key="2">
    <source>
        <dbReference type="ARBA" id="ARBA00022723"/>
    </source>
</evidence>
<dbReference type="PANTHER" id="PTHR31001:SF85">
    <property type="entry name" value="ZN(II)2CYS6 TRANSCRIPTION FACTOR (EUROFUNG)"/>
    <property type="match status" value="1"/>
</dbReference>
<feature type="domain" description="Zn(2)-C6 fungal-type" evidence="5">
    <location>
        <begin position="14"/>
        <end position="34"/>
    </location>
</feature>
<feature type="region of interest" description="Disordered" evidence="4">
    <location>
        <begin position="117"/>
        <end position="136"/>
    </location>
</feature>
<dbReference type="PANTHER" id="PTHR31001">
    <property type="entry name" value="UNCHARACTERIZED TRANSCRIPTIONAL REGULATORY PROTEIN"/>
    <property type="match status" value="1"/>
</dbReference>
<organism evidence="6 7">
    <name type="scientific">Sporothrix bragantina</name>
    <dbReference type="NCBI Taxonomy" id="671064"/>
    <lineage>
        <taxon>Eukaryota</taxon>
        <taxon>Fungi</taxon>
        <taxon>Dikarya</taxon>
        <taxon>Ascomycota</taxon>
        <taxon>Pezizomycotina</taxon>
        <taxon>Sordariomycetes</taxon>
        <taxon>Sordariomycetidae</taxon>
        <taxon>Ophiostomatales</taxon>
        <taxon>Ophiostomataceae</taxon>
        <taxon>Sporothrix</taxon>
    </lineage>
</organism>
<dbReference type="EMBL" id="CAWUHC010000023">
    <property type="protein sequence ID" value="CAK7218189.1"/>
    <property type="molecule type" value="Genomic_DNA"/>
</dbReference>
<evidence type="ECO:0000313" key="7">
    <source>
        <dbReference type="Proteomes" id="UP001642406"/>
    </source>
</evidence>
<dbReference type="Proteomes" id="UP001642406">
    <property type="component" value="Unassembled WGS sequence"/>
</dbReference>
<accession>A0ABP0BG28</accession>
<dbReference type="InterPro" id="IPR036864">
    <property type="entry name" value="Zn2-C6_fun-type_DNA-bd_sf"/>
</dbReference>
<evidence type="ECO:0000256" key="4">
    <source>
        <dbReference type="SAM" id="MobiDB-lite"/>
    </source>
</evidence>
<keyword evidence="2" id="KW-0479">Metal-binding</keyword>
<dbReference type="Pfam" id="PF00172">
    <property type="entry name" value="Zn_clus"/>
    <property type="match status" value="1"/>
</dbReference>
<dbReference type="InterPro" id="IPR050613">
    <property type="entry name" value="Sec_Metabolite_Reg"/>
</dbReference>
<evidence type="ECO:0000259" key="5">
    <source>
        <dbReference type="PROSITE" id="PS50048"/>
    </source>
</evidence>
<sequence>MDAAQSPSAAHKHACASCARRKIRCDRQQPCSNCEAQARMSAKRSKRNDGSFADHELDTGCVYVEPPPVQRHRRKLARATSSTLADDLVDRLRAYEELLSKNGIALPQALAQKKRDIKQYSLPRPPSRGDNNDSDDRVLVDDRIWIASPWEAKMTMHKGPASTSTVRTPSSGTDTLAVSDNAIDGSDPLPVVVYEDAADAELDLWQSMPPELRNPPVSSVFARRFFGQTAGLERAADDGALSLDDETSLPIAYCIFGTTSPVTIEHPEPRMILRLWQIFIDNVNPIMRIVHVPTTHQQIVDASWDAANAPPATGALMFAIYTLALTSMTAAEYADLFAKTRMGSAKQSAQTPPPKRQLLTQYRRGAMQCLVKAGLLTTRRIDVLRAFTLLILAEPDSELSSTLASMAVHLGLKMGLHRETHRSFNGLNPSVAGGTSSTSTSGNTPGLSFFEREMSVRLWWQIRGIDARMRQAVSLSYTNSLSNIGHSNGNFFGSGTLPPPDLDDLRLPLNVNDADLHPAMTCAPVEHTGLTEMLYVRVKYHTALWMRAFAQKKFASGQNSATNSVTTPAGHHYRTQTLPAMKNRAIDELEQLYYDICHRHADPSIPLHNVSSNMARMAVAQLRFQAYHPRTSAAQPPSSVSTGSGSVYSGPAFSRHNADATFQHALSILEMCFMCRQVTSMGNSFAAFQLLADVVMRVVVDATVYVVCMLRVRTGGGNEKEEASIDSAWRMIELFYKEYGEDLSAAVSDYEHYFLNIPNEQGKKGHVGSSDETAEESKKLAAGATFVTAFTDLTLEAWKAREQALHLLGSGPVSTPQFIAQLQAKKAAHNTSSTDVQLTTVSGWGDLLFQEDPSMDWEYWNNFLRM</sequence>
<name>A0ABP0BG28_9PEZI</name>
<proteinExistence type="predicted"/>
<evidence type="ECO:0000256" key="3">
    <source>
        <dbReference type="ARBA" id="ARBA00023242"/>
    </source>
</evidence>
<comment type="subcellular location">
    <subcellularLocation>
        <location evidence="1">Nucleus</location>
    </subcellularLocation>
</comment>
<gene>
    <name evidence="6" type="ORF">SBRCBS47491_003425</name>
</gene>
<dbReference type="InterPro" id="IPR007219">
    <property type="entry name" value="XnlR_reg_dom"/>
</dbReference>